<organism evidence="1 2">
    <name type="scientific">Actinoplanes teichomyceticus</name>
    <dbReference type="NCBI Taxonomy" id="1867"/>
    <lineage>
        <taxon>Bacteria</taxon>
        <taxon>Bacillati</taxon>
        <taxon>Actinomycetota</taxon>
        <taxon>Actinomycetes</taxon>
        <taxon>Micromonosporales</taxon>
        <taxon>Micromonosporaceae</taxon>
        <taxon>Actinoplanes</taxon>
    </lineage>
</organism>
<gene>
    <name evidence="1" type="ORF">FHX34_102887</name>
</gene>
<sequence length="104" mass="11722">MLGDPPERLPRLVPVAQLLGDDPEIVGDLQHDRLVIAEAELPRRVRRLQHPSRRRRIAQPMARRSQLPVRPQHLGIVLAEARPAELDGTFQDLGRPGKVAPSRQ</sequence>
<keyword evidence="2" id="KW-1185">Reference proteome</keyword>
<dbReference type="Proteomes" id="UP000320239">
    <property type="component" value="Unassembled WGS sequence"/>
</dbReference>
<accession>A0A561WKH6</accession>
<evidence type="ECO:0000313" key="1">
    <source>
        <dbReference type="EMBL" id="TWG24333.1"/>
    </source>
</evidence>
<dbReference type="EMBL" id="VIWY01000002">
    <property type="protein sequence ID" value="TWG24333.1"/>
    <property type="molecule type" value="Genomic_DNA"/>
</dbReference>
<dbReference type="RefSeq" id="WP_239082319.1">
    <property type="nucleotide sequence ID" value="NZ_BOMX01000076.1"/>
</dbReference>
<reference evidence="1 2" key="1">
    <citation type="submission" date="2019-06" db="EMBL/GenBank/DDBJ databases">
        <title>Sequencing the genomes of 1000 actinobacteria strains.</title>
        <authorList>
            <person name="Klenk H.-P."/>
        </authorList>
    </citation>
    <scope>NUCLEOTIDE SEQUENCE [LARGE SCALE GENOMIC DNA]</scope>
    <source>
        <strain evidence="1 2">DSM 43866</strain>
    </source>
</reference>
<name>A0A561WKH6_ACTTI</name>
<protein>
    <submittedName>
        <fullName evidence="1">Uncharacterized protein</fullName>
    </submittedName>
</protein>
<comment type="caution">
    <text evidence="1">The sequence shown here is derived from an EMBL/GenBank/DDBJ whole genome shotgun (WGS) entry which is preliminary data.</text>
</comment>
<proteinExistence type="predicted"/>
<dbReference type="AlphaFoldDB" id="A0A561WKH6"/>
<evidence type="ECO:0000313" key="2">
    <source>
        <dbReference type="Proteomes" id="UP000320239"/>
    </source>
</evidence>